<comment type="caution">
    <text evidence="3">The sequence shown here is derived from an EMBL/GenBank/DDBJ whole genome shotgun (WGS) entry which is preliminary data.</text>
</comment>
<sequence length="492" mass="54037">MVKRIWCLVSVVVLALCATQSLADTTQPIAKLAVKDLRVINTVNFKPARAQLLQLKATPPATDKQADGEPSGPNNEISPMYLADRFEALSPRHIRADFEHHIPFSDELIRDHTSLNTYYFYPAGYLLNYDRTDGFEINFLHRTLSDDLAEQTVMMSFTLVPRQLDGAIPLLQSLADYAIKPANDKPVNLQRLPISDVTINLAGLSSIIPEENIHIINQPQRVGDTIRVQASMTQSQKEDVVASIRSGGLAGDIVFKTNNNSFQLVVPFIISFTDFAGDWLSDVTTVAANDVIENLSPYPVLMSGIVVYAKAASENQLKRHFVPLAKPVVIDAGGRGKTDKGFNDLVASLGDVVSAWPNFERVTCDACLNAVERTILVSPAQASRVELPIEAIPNVFDQFSLFKILVEVKSSHFSASNDLAEVRNFTLRANETLSSATLYADRDSTSGAAFEYRVTPYHNDGLQLGTSDWQPNQGVMDITITAGDISPLMPSE</sequence>
<feature type="chain" id="PRO_5036908065" evidence="2">
    <location>
        <begin position="24"/>
        <end position="492"/>
    </location>
</feature>
<gene>
    <name evidence="3" type="ORF">GCM10008090_29500</name>
</gene>
<dbReference type="AlphaFoldDB" id="A0A918VRI4"/>
<reference evidence="3" key="2">
    <citation type="submission" date="2020-09" db="EMBL/GenBank/DDBJ databases">
        <authorList>
            <person name="Sun Q."/>
            <person name="Kim S."/>
        </authorList>
    </citation>
    <scope>NUCLEOTIDE SEQUENCE</scope>
    <source>
        <strain evidence="3">KCTC 12711</strain>
    </source>
</reference>
<keyword evidence="4" id="KW-1185">Reference proteome</keyword>
<organism evidence="3 4">
    <name type="scientific">Arenicella chitinivorans</name>
    <dbReference type="NCBI Taxonomy" id="1329800"/>
    <lineage>
        <taxon>Bacteria</taxon>
        <taxon>Pseudomonadati</taxon>
        <taxon>Pseudomonadota</taxon>
        <taxon>Gammaproteobacteria</taxon>
        <taxon>Arenicellales</taxon>
        <taxon>Arenicellaceae</taxon>
        <taxon>Arenicella</taxon>
    </lineage>
</organism>
<evidence type="ECO:0000313" key="4">
    <source>
        <dbReference type="Proteomes" id="UP000614811"/>
    </source>
</evidence>
<keyword evidence="2" id="KW-0732">Signal</keyword>
<protein>
    <submittedName>
        <fullName evidence="3">Uncharacterized protein</fullName>
    </submittedName>
</protein>
<evidence type="ECO:0000256" key="2">
    <source>
        <dbReference type="SAM" id="SignalP"/>
    </source>
</evidence>
<proteinExistence type="predicted"/>
<evidence type="ECO:0000256" key="1">
    <source>
        <dbReference type="SAM" id="MobiDB-lite"/>
    </source>
</evidence>
<feature type="region of interest" description="Disordered" evidence="1">
    <location>
        <begin position="56"/>
        <end position="75"/>
    </location>
</feature>
<reference evidence="3" key="1">
    <citation type="journal article" date="2014" name="Int. J. Syst. Evol. Microbiol.">
        <title>Complete genome sequence of Corynebacterium casei LMG S-19264T (=DSM 44701T), isolated from a smear-ripened cheese.</title>
        <authorList>
            <consortium name="US DOE Joint Genome Institute (JGI-PGF)"/>
            <person name="Walter F."/>
            <person name="Albersmeier A."/>
            <person name="Kalinowski J."/>
            <person name="Ruckert C."/>
        </authorList>
    </citation>
    <scope>NUCLEOTIDE SEQUENCE</scope>
    <source>
        <strain evidence="3">KCTC 12711</strain>
    </source>
</reference>
<dbReference type="EMBL" id="BMXA01000006">
    <property type="protein sequence ID" value="GHA17884.1"/>
    <property type="molecule type" value="Genomic_DNA"/>
</dbReference>
<feature type="signal peptide" evidence="2">
    <location>
        <begin position="1"/>
        <end position="23"/>
    </location>
</feature>
<accession>A0A918VRI4</accession>
<name>A0A918VRI4_9GAMM</name>
<evidence type="ECO:0000313" key="3">
    <source>
        <dbReference type="EMBL" id="GHA17884.1"/>
    </source>
</evidence>
<dbReference type="RefSeq" id="WP_189402473.1">
    <property type="nucleotide sequence ID" value="NZ_BMXA01000006.1"/>
</dbReference>
<dbReference type="Proteomes" id="UP000614811">
    <property type="component" value="Unassembled WGS sequence"/>
</dbReference>